<dbReference type="SUPFAM" id="SSF55073">
    <property type="entry name" value="Nucleotide cyclase"/>
    <property type="match status" value="1"/>
</dbReference>
<reference evidence="5" key="1">
    <citation type="submission" date="2016-10" db="EMBL/GenBank/DDBJ databases">
        <authorList>
            <person name="Varghese N."/>
            <person name="Submissions S."/>
        </authorList>
    </citation>
    <scope>NUCLEOTIDE SEQUENCE [LARGE SCALE GENOMIC DNA]</scope>
    <source>
        <strain evidence="5">CBMB127</strain>
    </source>
</reference>
<dbReference type="GO" id="GO:0016020">
    <property type="term" value="C:membrane"/>
    <property type="evidence" value="ECO:0007669"/>
    <property type="project" value="InterPro"/>
</dbReference>
<dbReference type="InterPro" id="IPR000160">
    <property type="entry name" value="GGDEF_dom"/>
</dbReference>
<sequence>MIKFKHIRSRIAFTFIAVMVVVQLAALVPLKYALVRHASQLADHQVNAGERVFVNQLQHNTQNLKQAAQLLVTEDAFRDAVSSRDANLIQSVLATCQARMRAQIAYYLSPDDSLVASSGNADSGQEVQQAILQNRNGTLKFDIVDGKPYQLITVPVKVPEAAGWLVMGFAVDGRLADQMKQLTQLDVTVLQKMPQHDWQLVSSTASSQVANILVKTVADVYRQPLSLHKVDLAGQAYHLKIRTLHESKDQVLLVVLQASVTPFVQDLNAWFQNMLMLAFAGVLLFAGLAWYVSRQTTRPLAALVKSADDMAMGHYEKEIAVESSDEVGYLGKALNSMRAAVLQRSLSVQQLVFRDELTGLANRQALMQALQQVIARHADAKEKFGLVVINIQRFKSINNMLGRQFGDELLRHVGQVLQANTLSPQDMVARLDADAFAILLPQADQAKATRYAENIQHMFEEPVQVQGQVMHVSIAMGIALYPEHDADAGALLHHAETALQAAKAKQATWIVYNTALELDQSDTLVLIADLKQAIQQNQLLLYIQPKIDVTTRKTRGGEALIRWVHPEKGMLLPDQFIPLAEQTGLISEITDWMLRRACEVVADYRRQGLRINLAVNLSARDLNNMALPDQIVALLTEYALDTTALSLEMTEDSLMQAPERAAAVIGKLAALGLPLAIDDFGTGYSSLAYLKQLPVQALKIDRSFVMFMDKNADHASIVKATIDLAHHLGLNVVAEGIESEEVLARLARLGCDEGQGYFIGKPMPEKDFSIWLERWEGQNEIDIDIGDDLSFAVNPLDTLPKF</sequence>
<dbReference type="SUPFAM" id="SSF158472">
    <property type="entry name" value="HAMP domain-like"/>
    <property type="match status" value="1"/>
</dbReference>
<dbReference type="AlphaFoldDB" id="A0A1G9ECH5"/>
<dbReference type="InterPro" id="IPR029150">
    <property type="entry name" value="dCache_3"/>
</dbReference>
<organism evidence="4 5">
    <name type="scientific">Methylophilus rhizosphaerae</name>
    <dbReference type="NCBI Taxonomy" id="492660"/>
    <lineage>
        <taxon>Bacteria</taxon>
        <taxon>Pseudomonadati</taxon>
        <taxon>Pseudomonadota</taxon>
        <taxon>Betaproteobacteria</taxon>
        <taxon>Nitrosomonadales</taxon>
        <taxon>Methylophilaceae</taxon>
        <taxon>Methylophilus</taxon>
    </lineage>
</organism>
<dbReference type="PROSITE" id="PS50883">
    <property type="entry name" value="EAL"/>
    <property type="match status" value="1"/>
</dbReference>
<dbReference type="InterPro" id="IPR050706">
    <property type="entry name" value="Cyclic-di-GMP_PDE-like"/>
</dbReference>
<dbReference type="SMART" id="SM00267">
    <property type="entry name" value="GGDEF"/>
    <property type="match status" value="1"/>
</dbReference>
<dbReference type="FunFam" id="3.20.20.450:FF:000001">
    <property type="entry name" value="Cyclic di-GMP phosphodiesterase yahA"/>
    <property type="match status" value="1"/>
</dbReference>
<dbReference type="CDD" id="cd06225">
    <property type="entry name" value="HAMP"/>
    <property type="match status" value="1"/>
</dbReference>
<evidence type="ECO:0000259" key="1">
    <source>
        <dbReference type="PROSITE" id="PS50883"/>
    </source>
</evidence>
<dbReference type="SUPFAM" id="SSF141868">
    <property type="entry name" value="EAL domain-like"/>
    <property type="match status" value="1"/>
</dbReference>
<evidence type="ECO:0000259" key="3">
    <source>
        <dbReference type="PROSITE" id="PS50887"/>
    </source>
</evidence>
<dbReference type="NCBIfam" id="TIGR00254">
    <property type="entry name" value="GGDEF"/>
    <property type="match status" value="1"/>
</dbReference>
<feature type="domain" description="GGDEF" evidence="3">
    <location>
        <begin position="382"/>
        <end position="514"/>
    </location>
</feature>
<dbReference type="Pfam" id="PF14827">
    <property type="entry name" value="dCache_3"/>
    <property type="match status" value="1"/>
</dbReference>
<dbReference type="Gene3D" id="6.10.340.10">
    <property type="match status" value="1"/>
</dbReference>
<dbReference type="Gene3D" id="3.30.70.270">
    <property type="match status" value="1"/>
</dbReference>
<dbReference type="EMBL" id="FNFX01000004">
    <property type="protein sequence ID" value="SDK73793.1"/>
    <property type="molecule type" value="Genomic_DNA"/>
</dbReference>
<protein>
    <submittedName>
        <fullName evidence="4">Diguanylate cyclase (GGDEF) domain-containing protein</fullName>
    </submittedName>
</protein>
<dbReference type="STRING" id="492660.SAMN05192566_2299"/>
<evidence type="ECO:0000259" key="2">
    <source>
        <dbReference type="PROSITE" id="PS50885"/>
    </source>
</evidence>
<dbReference type="PROSITE" id="PS50885">
    <property type="entry name" value="HAMP"/>
    <property type="match status" value="1"/>
</dbReference>
<feature type="domain" description="HAMP" evidence="2">
    <location>
        <begin position="294"/>
        <end position="346"/>
    </location>
</feature>
<dbReference type="Gene3D" id="3.20.20.450">
    <property type="entry name" value="EAL domain"/>
    <property type="match status" value="1"/>
</dbReference>
<dbReference type="CDD" id="cd01949">
    <property type="entry name" value="GGDEF"/>
    <property type="match status" value="1"/>
</dbReference>
<dbReference type="GO" id="GO:0071111">
    <property type="term" value="F:cyclic-guanylate-specific phosphodiesterase activity"/>
    <property type="evidence" value="ECO:0007669"/>
    <property type="project" value="InterPro"/>
</dbReference>
<name>A0A1G9ECH5_9PROT</name>
<dbReference type="InterPro" id="IPR001633">
    <property type="entry name" value="EAL_dom"/>
</dbReference>
<dbReference type="CDD" id="cd01948">
    <property type="entry name" value="EAL"/>
    <property type="match status" value="1"/>
</dbReference>
<dbReference type="Pfam" id="PF00990">
    <property type="entry name" value="GGDEF"/>
    <property type="match status" value="1"/>
</dbReference>
<dbReference type="SMART" id="SM00304">
    <property type="entry name" value="HAMP"/>
    <property type="match status" value="1"/>
</dbReference>
<dbReference type="InterPro" id="IPR003660">
    <property type="entry name" value="HAMP_dom"/>
</dbReference>
<dbReference type="RefSeq" id="WP_091472273.1">
    <property type="nucleotide sequence ID" value="NZ_FNFX01000004.1"/>
</dbReference>
<dbReference type="OrthoDB" id="9813903at2"/>
<dbReference type="PANTHER" id="PTHR33121">
    <property type="entry name" value="CYCLIC DI-GMP PHOSPHODIESTERASE PDEF"/>
    <property type="match status" value="1"/>
</dbReference>
<dbReference type="SMART" id="SM00052">
    <property type="entry name" value="EAL"/>
    <property type="match status" value="1"/>
</dbReference>
<dbReference type="Proteomes" id="UP000198629">
    <property type="component" value="Unassembled WGS sequence"/>
</dbReference>
<dbReference type="PROSITE" id="PS50887">
    <property type="entry name" value="GGDEF"/>
    <property type="match status" value="1"/>
</dbReference>
<dbReference type="Pfam" id="PF00672">
    <property type="entry name" value="HAMP"/>
    <property type="match status" value="1"/>
</dbReference>
<accession>A0A1G9ECH5</accession>
<proteinExistence type="predicted"/>
<keyword evidence="5" id="KW-1185">Reference proteome</keyword>
<gene>
    <name evidence="4" type="ORF">SAMN05192566_2299</name>
</gene>
<dbReference type="InterPro" id="IPR035919">
    <property type="entry name" value="EAL_sf"/>
</dbReference>
<dbReference type="Pfam" id="PF00563">
    <property type="entry name" value="EAL"/>
    <property type="match status" value="1"/>
</dbReference>
<dbReference type="InterPro" id="IPR029787">
    <property type="entry name" value="Nucleotide_cyclase"/>
</dbReference>
<dbReference type="PANTHER" id="PTHR33121:SF71">
    <property type="entry name" value="OXYGEN SENSOR PROTEIN DOSP"/>
    <property type="match status" value="1"/>
</dbReference>
<dbReference type="GO" id="GO:0007165">
    <property type="term" value="P:signal transduction"/>
    <property type="evidence" value="ECO:0007669"/>
    <property type="project" value="InterPro"/>
</dbReference>
<evidence type="ECO:0000313" key="5">
    <source>
        <dbReference type="Proteomes" id="UP000198629"/>
    </source>
</evidence>
<feature type="domain" description="EAL" evidence="1">
    <location>
        <begin position="523"/>
        <end position="776"/>
    </location>
</feature>
<evidence type="ECO:0000313" key="4">
    <source>
        <dbReference type="EMBL" id="SDK73793.1"/>
    </source>
</evidence>
<dbReference type="InterPro" id="IPR043128">
    <property type="entry name" value="Rev_trsase/Diguanyl_cyclase"/>
</dbReference>